<feature type="transmembrane region" description="Helical" evidence="3">
    <location>
        <begin position="921"/>
        <end position="938"/>
    </location>
</feature>
<dbReference type="Gene3D" id="2.60.420.10">
    <property type="entry name" value="Maltose phosphorylase, domain 3"/>
    <property type="match status" value="1"/>
</dbReference>
<dbReference type="RefSeq" id="WP_107663169.1">
    <property type="nucleotide sequence ID" value="NZ_PZKG01000021.1"/>
</dbReference>
<accession>A0A2T4JX27</accession>
<dbReference type="InterPro" id="IPR052047">
    <property type="entry name" value="GH94_Enzymes"/>
</dbReference>
<reference evidence="7 8" key="1">
    <citation type="submission" date="2018-03" db="EMBL/GenBank/DDBJ databases">
        <title>Cereibacter changlensis.</title>
        <authorList>
            <person name="Meyer T.E."/>
            <person name="Miller S."/>
            <person name="Lodha T."/>
            <person name="Gandham S."/>
            <person name="Chintalapati S."/>
            <person name="Chintalapati V.R."/>
        </authorList>
    </citation>
    <scope>NUCLEOTIDE SEQUENCE [LARGE SCALE GENOMIC DNA]</scope>
    <source>
        <strain evidence="7 8">JA139</strain>
    </source>
</reference>
<sequence length="2776" mass="300048">MLRDCLLWQFDARSAPGTPWLDETPIRGELFGLERLEDHARSLARVQSVGGRPPRVLPLNRRLKDNASVLLAAYRFNGTALLKQQAVPPAAQWLLDNYHLVEKQLAQIASDLPPGYYRQLPKLAVGPFAGYPRVLELAWAYVAHTDSLVSGPVLGRFVQAYQTVQPLTIGELWAVAITLRIVLIENMRRLAVQINEAHRLRLDADRLVDAAAGSLLPAEVSGLCSGDLPEIFAAQIGKRLRGSDPTETPLLGWLETRLARQGTGLDDVVDRAQARQGASNVTMRNLVTSMRTLSELDWAVFFEEISRVDARLGAESEFAAMDFATRDSYRAAIETLARGSSASELEVTRAALDQAAEGLTARMRDPGHALVGAGRAALEARIGYRAPWRSRTLRQIGRVGLGGYGAAIGLTSAALLAASGWALAVLGLHAVALVPLGLLALLPATDAATALVNLVVTRGVAPAPLPGLDLALGVPERLRTLVAVPVLLTGPQDLAEHLERLEVHHLSSVGGAVHYALLSDGPDAATETTPADAALISAAGAGIARLNALYPSSHGDRFLLLHRRRCWNASEGCWMGWERKRGKLDELNRLLRGADDTSFLPATVPQDVQFVLTLDADTRLPRDTVSRLIGKLAHPLNRPHLDPERQRVTEGYGVLQPRVTAALPVGHEGSPFQRISSSPGGIEPYASAVSDVYQDLFGEGSFTGKGIYDVDAFAAALHGRVPENAMLSHDLYEGIFARAALVSDVEVIEDFPGRYDVAARRQHRWVRGDWQLWPWVFGGRRHALTPLGRWKIADNLRRSVVAPSAAAAIAVAWLLPLPQAAMATGVVLVFLTLGRVLSLPFAILPGRAGITSRSHFAALALDASAALRQIGLEIAFLPDTGWRMLDAIGRTVWRLAVSKRRLLEWVTAAQSAGRTRPGVAGSYRVMAGGVALGLLVAAPALMNPAVLPLALPFALLWLAAPALAERISRPGTVSRARVTPQDAMALRLIARRTWRYFEVFVTGAGNHLPPDNYQETPLPVVAHRTSPTNIGLYLLSTVAARDMGWIGQGAALRRLEDTLATMQRMQRHRGHFYNWYDTTDLRVLPPAYVSSVDSGNLAGHLLAVSRSCRDWQAPVTPECLRAGLDDVLALLRVAGGEGDTVLADLLERMRQAATEALPGLAEEALAPPFDAETDVGVWMTALRDRLAEHRADAGVDYTDRLRAVGRIARDMALAMDFAFLLDPDKKLLSIGFSTESNSLDLNCYDLLASEARLASLFAIAKGDVETRHWFRLGRGAMPVHAGSALISWSGSMFEYLMPSLVMRAPQGSLLEQTNRLIVARQRDHGRQSGIPWGVSESSYNARDLEMTYQYSNFGVPGLGLKRGLSENRVIAPYATGLAAMVDPAAAVRNYEALRTLGAEGRFGFYEAVDFTASRLREGETAAIVRSFMAHHQGMTITAISNVVQDGLLRNRFHAEPLVQAVDLLLQERVPRDVNVAAPRAEEVLVAAEENIVTPTVRRFDLAGAEPPTAHLLSNGSYGVMLTPTGAGQSQWRGLAVTRWRADATRDALGSFIYARDVARGGLWSAGAMPVQGQGASSAVFSEHQATFTHREGSLTTTTEVVVSAEDDAEARRVTLSNSGRQPREIDLTSYAELVLAPADSDLAHPAFSKLFVVTDHLPELGVIIATRRRRSPDEPEIWAAHIAVVEGIETAPLQIETDRARFIGRGRTPGDAAMSAAPLSGAIGTVLDPIFALRRRVLVPAGGVARVTFWTMLADSSDKLLDLVDHHRDASAFERAVTLAWTKAQVQLRHLDVTSAEAADFQRLAGFILRGDGRLRVSRSRIAAGAGPQSGLWQHGISGDLPIVVLQIEDIEDMDQVRQLLAAHEYWRARQLSVDLVILNDRAASYVQDLQIAIETAVRSSQSRPRTDAGIGQGAVHGLRADRITTEARALLLSVARVVLVARRGSIGQQIEALPQVSLPLPAVVAPPSMADPGPFADGLEFFNGTGGFGEDGREYVTVLRDGATTPAPWLNVIANPAFGFQVSAEGSGHTWAENSRENQLTPWSNDPVCDPAGEAVYLRDLDSGVVWTPTALPIRSAGTYIASHGFGYSRFAHQANGIEAEMVQFVPMDDPVKITRLRLTNCSARTRRLSVTAYAEWVLGAARSATAAYLVTQAEGGSLFASNPWSSAFPGRVAFADMGVGVAGWTGDRTSFLGPNGSMAAPAGLAHPLSGRVGAGLDPCAALQRELRLAPGESAEVVMLLGQAADMATARALIARYRRLDPEAVLNQVTGHWTGLLTAVQVKTPDRAMDILLNGWLMYQTLACRIWARAGFYQASGAYGFRDQLQDGMALTFSRPEMTRDHLLRAAARQFPEGDVQHWWLPHSGQGVRTRISDDRVWLGYGVARYVEVSGDAAVLDEQIPFLEGPQLPPGVHDAFFLPQQSGQSASLFEHCARGLDQATVLTGANGMPLIGTGDWNDGMNRVGEGGAGTSVWLGWLLIATLDMMAPLAESRDPDRAARWRAHAAGLRIAIETEGWDGEWYRRGTFDDGCLLGSASSEECRIDSIAQSWAVLSGAADPDRATRAMASLDAHLIRRDPGLALLFTPPFDQTPLDPGYIKGYPPGLRENGGQYSHAAMWAILAHAKLGDGDRAQALFALLNPINHALTAEDASRYKVEPYVVAADVYSTPAHEGRGGWTWYTGSAGWMYRAGIEGILGVERRGDSLRLSPCLPSAWQGAEVALALGEARFEILMERRGETATGEPRGLLDGRPLRTDGNAVIVPIRPGAHRIGIAVT</sequence>
<keyword evidence="3" id="KW-0812">Transmembrane</keyword>
<dbReference type="CDD" id="cd11756">
    <property type="entry name" value="GH94N_ChvB_NdvB_1_like"/>
    <property type="match status" value="1"/>
</dbReference>
<keyword evidence="1" id="KW-0328">Glycosyltransferase</keyword>
<keyword evidence="3" id="KW-0472">Membrane</keyword>
<evidence type="ECO:0000256" key="1">
    <source>
        <dbReference type="ARBA" id="ARBA00022676"/>
    </source>
</evidence>
<dbReference type="PANTHER" id="PTHR37469:SF2">
    <property type="entry name" value="CELLOBIONIC ACID PHOSPHORYLASE"/>
    <property type="match status" value="1"/>
</dbReference>
<dbReference type="SMART" id="SM01068">
    <property type="entry name" value="CBM_X"/>
    <property type="match status" value="2"/>
</dbReference>
<dbReference type="GO" id="GO:0016757">
    <property type="term" value="F:glycosyltransferase activity"/>
    <property type="evidence" value="ECO:0007669"/>
    <property type="project" value="UniProtKB-KW"/>
</dbReference>
<feature type="domain" description="Glycoamylase-like" evidence="5">
    <location>
        <begin position="1246"/>
        <end position="1455"/>
    </location>
</feature>
<dbReference type="Gene3D" id="2.70.98.40">
    <property type="entry name" value="Glycoside hydrolase, family 65, N-terminal domain"/>
    <property type="match status" value="2"/>
</dbReference>
<dbReference type="Pfam" id="PF17167">
    <property type="entry name" value="Glyco_hydro_94"/>
    <property type="match status" value="1"/>
</dbReference>
<dbReference type="Gene3D" id="1.50.10.140">
    <property type="match status" value="1"/>
</dbReference>
<dbReference type="InterPro" id="IPR037018">
    <property type="entry name" value="GH65_N"/>
</dbReference>
<name>A0A2T4JX27_9RHOB</name>
<feature type="transmembrane region" description="Helical" evidence="3">
    <location>
        <begin position="423"/>
        <end position="442"/>
    </location>
</feature>
<evidence type="ECO:0000313" key="7">
    <source>
        <dbReference type="EMBL" id="PTE22478.1"/>
    </source>
</evidence>
<feature type="domain" description="Glycosyl hydrolase 94 supersandwich" evidence="4">
    <location>
        <begin position="1504"/>
        <end position="1769"/>
    </location>
</feature>
<protein>
    <submittedName>
        <fullName evidence="7">Glycosyl transferase</fullName>
    </submittedName>
</protein>
<dbReference type="Pfam" id="PF10091">
    <property type="entry name" value="Glycoamylase"/>
    <property type="match status" value="1"/>
</dbReference>
<dbReference type="InterPro" id="IPR008928">
    <property type="entry name" value="6-hairpin_glycosidase_sf"/>
</dbReference>
<feature type="transmembrane region" description="Helical" evidence="3">
    <location>
        <begin position="821"/>
        <end position="844"/>
    </location>
</feature>
<dbReference type="InterPro" id="IPR012341">
    <property type="entry name" value="6hp_glycosidase-like_sf"/>
</dbReference>
<dbReference type="InterPro" id="IPR010383">
    <property type="entry name" value="Glyco_hydrolase_94_b-supersand"/>
</dbReference>
<dbReference type="CDD" id="cd11753">
    <property type="entry name" value="GH94N_ChvB_NdvB_2_like"/>
    <property type="match status" value="1"/>
</dbReference>
<dbReference type="InterPro" id="IPR033432">
    <property type="entry name" value="GH94_catalytic"/>
</dbReference>
<feature type="domain" description="Glycosyl hydrolase 94 catalytic" evidence="6">
    <location>
        <begin position="2273"/>
        <end position="2697"/>
    </location>
</feature>
<dbReference type="Proteomes" id="UP000241010">
    <property type="component" value="Unassembled WGS sequence"/>
</dbReference>
<dbReference type="Gene3D" id="1.50.10.10">
    <property type="match status" value="1"/>
</dbReference>
<evidence type="ECO:0000259" key="6">
    <source>
        <dbReference type="Pfam" id="PF17167"/>
    </source>
</evidence>
<dbReference type="SUPFAM" id="SSF48208">
    <property type="entry name" value="Six-hairpin glycosidases"/>
    <property type="match status" value="1"/>
</dbReference>
<feature type="transmembrane region" description="Helical" evidence="3">
    <location>
        <begin position="799"/>
        <end position="815"/>
    </location>
</feature>
<dbReference type="Pfam" id="PF06165">
    <property type="entry name" value="GH94_b-supersand"/>
    <property type="match status" value="2"/>
</dbReference>
<dbReference type="InterPro" id="IPR019282">
    <property type="entry name" value="Glycoamylase-like_cons_dom"/>
</dbReference>
<dbReference type="EMBL" id="PZKG01000021">
    <property type="protein sequence ID" value="PTE22478.1"/>
    <property type="molecule type" value="Genomic_DNA"/>
</dbReference>
<dbReference type="PANTHER" id="PTHR37469">
    <property type="entry name" value="CELLOBIONIC ACID PHOSPHORYLASE-RELATED"/>
    <property type="match status" value="1"/>
</dbReference>
<feature type="transmembrane region" description="Helical" evidence="3">
    <location>
        <begin position="399"/>
        <end position="417"/>
    </location>
</feature>
<dbReference type="InterPro" id="IPR037820">
    <property type="entry name" value="GH94N_NdvB"/>
</dbReference>
<proteinExistence type="predicted"/>
<dbReference type="InterPro" id="IPR037824">
    <property type="entry name" value="GH94N_2_NdvB"/>
</dbReference>
<dbReference type="InterPro" id="IPR011013">
    <property type="entry name" value="Gal_mutarotase_sf_dom"/>
</dbReference>
<evidence type="ECO:0000256" key="3">
    <source>
        <dbReference type="SAM" id="Phobius"/>
    </source>
</evidence>
<dbReference type="OrthoDB" id="9769991at2"/>
<comment type="caution">
    <text evidence="7">The sequence shown here is derived from an EMBL/GenBank/DDBJ whole genome shotgun (WGS) entry which is preliminary data.</text>
</comment>
<evidence type="ECO:0000313" key="8">
    <source>
        <dbReference type="Proteomes" id="UP000241010"/>
    </source>
</evidence>
<evidence type="ECO:0000259" key="4">
    <source>
        <dbReference type="Pfam" id="PF06165"/>
    </source>
</evidence>
<dbReference type="GO" id="GO:0030246">
    <property type="term" value="F:carbohydrate binding"/>
    <property type="evidence" value="ECO:0007669"/>
    <property type="project" value="InterPro"/>
</dbReference>
<keyword evidence="3" id="KW-1133">Transmembrane helix</keyword>
<keyword evidence="2 7" id="KW-0808">Transferase</keyword>
<dbReference type="GO" id="GO:0005975">
    <property type="term" value="P:carbohydrate metabolic process"/>
    <property type="evidence" value="ECO:0007669"/>
    <property type="project" value="InterPro"/>
</dbReference>
<evidence type="ECO:0000259" key="5">
    <source>
        <dbReference type="Pfam" id="PF10091"/>
    </source>
</evidence>
<gene>
    <name evidence="7" type="ORF">C5F48_06865</name>
</gene>
<keyword evidence="8" id="KW-1185">Reference proteome</keyword>
<dbReference type="SUPFAM" id="SSF74650">
    <property type="entry name" value="Galactose mutarotase-like"/>
    <property type="match status" value="2"/>
</dbReference>
<organism evidence="7 8">
    <name type="scientific">Cereibacter changlensis JA139</name>
    <dbReference type="NCBI Taxonomy" id="1188249"/>
    <lineage>
        <taxon>Bacteria</taxon>
        <taxon>Pseudomonadati</taxon>
        <taxon>Pseudomonadota</taxon>
        <taxon>Alphaproteobacteria</taxon>
        <taxon>Rhodobacterales</taxon>
        <taxon>Paracoccaceae</taxon>
        <taxon>Cereibacter</taxon>
    </lineage>
</organism>
<feature type="domain" description="Glycosyl hydrolase 94 supersandwich" evidence="4">
    <location>
        <begin position="1994"/>
        <end position="2259"/>
    </location>
</feature>
<evidence type="ECO:0000256" key="2">
    <source>
        <dbReference type="ARBA" id="ARBA00022679"/>
    </source>
</evidence>